<dbReference type="SUPFAM" id="SSF51621">
    <property type="entry name" value="Phosphoenolpyruvate/pyruvate domain"/>
    <property type="match status" value="1"/>
</dbReference>
<name>A0A381Q825_9ZZZZ</name>
<dbReference type="InterPro" id="IPR039556">
    <property type="entry name" value="ICL/PEPM"/>
</dbReference>
<evidence type="ECO:0000313" key="1">
    <source>
        <dbReference type="EMBL" id="SUZ74197.1"/>
    </source>
</evidence>
<dbReference type="InterPro" id="IPR040442">
    <property type="entry name" value="Pyrv_kinase-like_dom_sf"/>
</dbReference>
<dbReference type="PANTHER" id="PTHR42905">
    <property type="entry name" value="PHOSPHOENOLPYRUVATE CARBOXYLASE"/>
    <property type="match status" value="1"/>
</dbReference>
<dbReference type="GO" id="GO:0016833">
    <property type="term" value="F:oxo-acid-lyase activity"/>
    <property type="evidence" value="ECO:0007669"/>
    <property type="project" value="UniProtKB-ARBA"/>
</dbReference>
<dbReference type="EMBL" id="UINC01001203">
    <property type="protein sequence ID" value="SUZ74197.1"/>
    <property type="molecule type" value="Genomic_DNA"/>
</dbReference>
<organism evidence="1">
    <name type="scientific">marine metagenome</name>
    <dbReference type="NCBI Taxonomy" id="408172"/>
    <lineage>
        <taxon>unclassified sequences</taxon>
        <taxon>metagenomes</taxon>
        <taxon>ecological metagenomes</taxon>
    </lineage>
</organism>
<dbReference type="AlphaFoldDB" id="A0A381Q825"/>
<dbReference type="InterPro" id="IPR015813">
    <property type="entry name" value="Pyrv/PenolPyrv_kinase-like_dom"/>
</dbReference>
<sequence length="292" mass="31390">MGWGKIPMTPGQKLRHALASEKVVFAPLTLDALTGRIAERAGFSAGYISGGALGFAHGVSEALLTLTEIADVTQHVTARTDIAVIVDGGVGFGDAVHTTRTIQVVEAAGAAGIEIEDQVAPKRVSHHRGIEHLIEIGEMTDKIRAAVGARSDSDFVIIARTGAVRNESFEKAIERGNAYADAGADLVMLMPTNETEWQEAPRRIGVPLATITSLDTRLPTEWATLGWDLIIDPFTAQTAAVNAISAAYQQFRHSGTTGLDRHEISAHYRLLPDIAGFQELYEIEDRTTEKPS</sequence>
<dbReference type="Gene3D" id="3.20.20.60">
    <property type="entry name" value="Phosphoenolpyruvate-binding domains"/>
    <property type="match status" value="1"/>
</dbReference>
<gene>
    <name evidence="1" type="ORF">METZ01_LOCUS27051</name>
</gene>
<evidence type="ECO:0008006" key="2">
    <source>
        <dbReference type="Google" id="ProtNLM"/>
    </source>
</evidence>
<reference evidence="1" key="1">
    <citation type="submission" date="2018-05" db="EMBL/GenBank/DDBJ databases">
        <authorList>
            <person name="Lanie J.A."/>
            <person name="Ng W.-L."/>
            <person name="Kazmierczak K.M."/>
            <person name="Andrzejewski T.M."/>
            <person name="Davidsen T.M."/>
            <person name="Wayne K.J."/>
            <person name="Tettelin H."/>
            <person name="Glass J.I."/>
            <person name="Rusch D."/>
            <person name="Podicherti R."/>
            <person name="Tsui H.-C.T."/>
            <person name="Winkler M.E."/>
        </authorList>
    </citation>
    <scope>NUCLEOTIDE SEQUENCE</scope>
</reference>
<protein>
    <recommendedName>
        <fullName evidence="2">Carboxyvinyl-carboxyphosphonate phosphorylmutase</fullName>
    </recommendedName>
</protein>
<accession>A0A381Q825</accession>
<dbReference type="CDD" id="cd00377">
    <property type="entry name" value="ICL_PEPM"/>
    <property type="match status" value="1"/>
</dbReference>
<dbReference type="Pfam" id="PF13714">
    <property type="entry name" value="PEP_mutase"/>
    <property type="match status" value="1"/>
</dbReference>
<proteinExistence type="predicted"/>
<dbReference type="PANTHER" id="PTHR42905:SF5">
    <property type="entry name" value="CARBOXYVINYL-CARBOXYPHOSPHONATE PHOSPHORYLMUTASE, CHLOROPLASTIC"/>
    <property type="match status" value="1"/>
</dbReference>